<dbReference type="SUPFAM" id="SSF48403">
    <property type="entry name" value="Ankyrin repeat"/>
    <property type="match status" value="2"/>
</dbReference>
<proteinExistence type="predicted"/>
<dbReference type="SMART" id="SM00248">
    <property type="entry name" value="ANK"/>
    <property type="match status" value="4"/>
</dbReference>
<dbReference type="Gene3D" id="1.25.40.20">
    <property type="entry name" value="Ankyrin repeat-containing domain"/>
    <property type="match status" value="3"/>
</dbReference>
<dbReference type="InterPro" id="IPR036770">
    <property type="entry name" value="Ankyrin_rpt-contain_sf"/>
</dbReference>
<dbReference type="EMBL" id="CAXAMN010006891">
    <property type="protein sequence ID" value="CAK9019534.1"/>
    <property type="molecule type" value="Genomic_DNA"/>
</dbReference>
<dbReference type="Proteomes" id="UP001642484">
    <property type="component" value="Unassembled WGS sequence"/>
</dbReference>
<name>A0ABP0JYZ5_9DINO</name>
<feature type="repeat" description="ANK" evidence="3">
    <location>
        <begin position="160"/>
        <end position="192"/>
    </location>
</feature>
<keyword evidence="1" id="KW-0677">Repeat</keyword>
<dbReference type="PROSITE" id="PS50297">
    <property type="entry name" value="ANK_REP_REGION"/>
    <property type="match status" value="2"/>
</dbReference>
<sequence length="807" mass="88188">MRFLVPGVTKKGKWTVSSAEGIGAGMAGAPAKPCPSHAGVPCRFVRQRSSGTFTKGFPLNGTAGRASPETVLALLECRCDPTEHTEQGFGALHSVGVFGRANLRCLETARLLLDWRADVNLAAGNSDWMMTMEVLTARMRVALFGLADSTSYSRKVASIHGATPLHMAALQGDKGLVKLLLEYDAAALAAEMDLGECTGTVSDFLQMTGTPEAHDSLLQKGLLHQWEPGMFTLFVSHQWLGSQHPDPAGQQLGVLRVALRRILEQSLQAFSAQHVRHRDTAHAKLPDLTSMTPSARLASWHRGLSRLSPSGLSRPTVQPRPWPPEAPERIKRLSPQTLQRIERGRADRITARKHGINEDDTRSNAARAVQSIPAYVEAADLFLALVPVTRLDFRLTCSYTSWLSRGWCRAELWCRLLSNKPDTSIIVIYSTGEAELMFPLDWQRNLIADGRFTVESDRAVVVKLGEAALASKLETLRSEGPVSHYRFYLACRPRLLGQQPVTLDSEDFLRYFHFPSLRAAAEGRSCRDGLTGLLCAVLAGNAHMIRMLAKYRADVNDRLGDLSELGYYETQTMLMAAAKSHQEPLILETLIELRADVHAQARSGIGCTFVVRSAGQVQCLLAFRKVSAAPLNGAASRADTATVAALLAAKCEPDYPGDLVHAKYGALTAAALFGRGNPCCWEKPVKKWVFKAVFHTPEDKALVDRRARPVPPLAEECALAGEHLGPDFTKADEIGLEQSSTLVRTWGSLPGMTPLHAAALVGNSKLVRSLLEARAQLLMNDRGNLPHELAQACGHTHLLPLLETFYI</sequence>
<evidence type="ECO:0000313" key="5">
    <source>
        <dbReference type="EMBL" id="CAK9019534.1"/>
    </source>
</evidence>
<dbReference type="PANTHER" id="PTHR24198">
    <property type="entry name" value="ANKYRIN REPEAT AND PROTEIN KINASE DOMAIN-CONTAINING PROTEIN"/>
    <property type="match status" value="1"/>
</dbReference>
<dbReference type="PROSITE" id="PS50088">
    <property type="entry name" value="ANK_REPEAT"/>
    <property type="match status" value="2"/>
</dbReference>
<keyword evidence="6" id="KW-1185">Reference proteome</keyword>
<evidence type="ECO:0000313" key="6">
    <source>
        <dbReference type="Proteomes" id="UP001642484"/>
    </source>
</evidence>
<evidence type="ECO:0000256" key="2">
    <source>
        <dbReference type="ARBA" id="ARBA00023043"/>
    </source>
</evidence>
<evidence type="ECO:0000256" key="3">
    <source>
        <dbReference type="PROSITE-ProRule" id="PRU00023"/>
    </source>
</evidence>
<organism evidence="5 6">
    <name type="scientific">Durusdinium trenchii</name>
    <dbReference type="NCBI Taxonomy" id="1381693"/>
    <lineage>
        <taxon>Eukaryota</taxon>
        <taxon>Sar</taxon>
        <taxon>Alveolata</taxon>
        <taxon>Dinophyceae</taxon>
        <taxon>Suessiales</taxon>
        <taxon>Symbiodiniaceae</taxon>
        <taxon>Durusdinium</taxon>
    </lineage>
</organism>
<protein>
    <submittedName>
        <fullName evidence="5">Uncharacterized protein</fullName>
    </submittedName>
</protein>
<feature type="compositionally biased region" description="Low complexity" evidence="4">
    <location>
        <begin position="306"/>
        <end position="315"/>
    </location>
</feature>
<keyword evidence="2 3" id="KW-0040">ANK repeat</keyword>
<dbReference type="PANTHER" id="PTHR24198:SF165">
    <property type="entry name" value="ANKYRIN REPEAT-CONTAINING PROTEIN-RELATED"/>
    <property type="match status" value="1"/>
</dbReference>
<reference evidence="5 6" key="1">
    <citation type="submission" date="2024-02" db="EMBL/GenBank/DDBJ databases">
        <authorList>
            <person name="Chen Y."/>
            <person name="Shah S."/>
            <person name="Dougan E. K."/>
            <person name="Thang M."/>
            <person name="Chan C."/>
        </authorList>
    </citation>
    <scope>NUCLEOTIDE SEQUENCE [LARGE SCALE GENOMIC DNA]</scope>
</reference>
<gene>
    <name evidence="5" type="ORF">CCMP2556_LOCUS13692</name>
</gene>
<dbReference type="InterPro" id="IPR002110">
    <property type="entry name" value="Ankyrin_rpt"/>
</dbReference>
<accession>A0ABP0JYZ5</accession>
<evidence type="ECO:0000256" key="4">
    <source>
        <dbReference type="SAM" id="MobiDB-lite"/>
    </source>
</evidence>
<feature type="region of interest" description="Disordered" evidence="4">
    <location>
        <begin position="306"/>
        <end position="330"/>
    </location>
</feature>
<feature type="repeat" description="ANK" evidence="3">
    <location>
        <begin position="750"/>
        <end position="782"/>
    </location>
</feature>
<comment type="caution">
    <text evidence="5">The sequence shown here is derived from an EMBL/GenBank/DDBJ whole genome shotgun (WGS) entry which is preliminary data.</text>
</comment>
<evidence type="ECO:0000256" key="1">
    <source>
        <dbReference type="ARBA" id="ARBA00022737"/>
    </source>
</evidence>
<dbReference type="Pfam" id="PF00023">
    <property type="entry name" value="Ank"/>
    <property type="match status" value="2"/>
</dbReference>